<feature type="compositionally biased region" description="Basic and acidic residues" evidence="1">
    <location>
        <begin position="48"/>
        <end position="62"/>
    </location>
</feature>
<reference evidence="2 3" key="1">
    <citation type="journal article" date="2011" name="Science">
        <title>The ecoresponsive genome of Daphnia pulex.</title>
        <authorList>
            <person name="Colbourne J.K."/>
            <person name="Pfrender M.E."/>
            <person name="Gilbert D."/>
            <person name="Thomas W.K."/>
            <person name="Tucker A."/>
            <person name="Oakley T.H."/>
            <person name="Tokishita S."/>
            <person name="Aerts A."/>
            <person name="Arnold G.J."/>
            <person name="Basu M.K."/>
            <person name="Bauer D.J."/>
            <person name="Caceres C.E."/>
            <person name="Carmel L."/>
            <person name="Casola C."/>
            <person name="Choi J.H."/>
            <person name="Detter J.C."/>
            <person name="Dong Q."/>
            <person name="Dusheyko S."/>
            <person name="Eads B.D."/>
            <person name="Frohlich T."/>
            <person name="Geiler-Samerotte K.A."/>
            <person name="Gerlach D."/>
            <person name="Hatcher P."/>
            <person name="Jogdeo S."/>
            <person name="Krijgsveld J."/>
            <person name="Kriventseva E.V."/>
            <person name="Kultz D."/>
            <person name="Laforsch C."/>
            <person name="Lindquist E."/>
            <person name="Lopez J."/>
            <person name="Manak J.R."/>
            <person name="Muller J."/>
            <person name="Pangilinan J."/>
            <person name="Patwardhan R.P."/>
            <person name="Pitluck S."/>
            <person name="Pritham E.J."/>
            <person name="Rechtsteiner A."/>
            <person name="Rho M."/>
            <person name="Rogozin I.B."/>
            <person name="Sakarya O."/>
            <person name="Salamov A."/>
            <person name="Schaack S."/>
            <person name="Shapiro H."/>
            <person name="Shiga Y."/>
            <person name="Skalitzky C."/>
            <person name="Smith Z."/>
            <person name="Souvorov A."/>
            <person name="Sung W."/>
            <person name="Tang Z."/>
            <person name="Tsuchiya D."/>
            <person name="Tu H."/>
            <person name="Vos H."/>
            <person name="Wang M."/>
            <person name="Wolf Y.I."/>
            <person name="Yamagata H."/>
            <person name="Yamada T."/>
            <person name="Ye Y."/>
            <person name="Shaw J.R."/>
            <person name="Andrews J."/>
            <person name="Crease T.J."/>
            <person name="Tang H."/>
            <person name="Lucas S.M."/>
            <person name="Robertson H.M."/>
            <person name="Bork P."/>
            <person name="Koonin E.V."/>
            <person name="Zdobnov E.M."/>
            <person name="Grigoriev I.V."/>
            <person name="Lynch M."/>
            <person name="Boore J.L."/>
        </authorList>
    </citation>
    <scope>NUCLEOTIDE SEQUENCE [LARGE SCALE GENOMIC DNA]</scope>
</reference>
<dbReference type="AlphaFoldDB" id="E9HQB8"/>
<keyword evidence="3" id="KW-1185">Reference proteome</keyword>
<name>E9HQB8_DAPPU</name>
<feature type="region of interest" description="Disordered" evidence="1">
    <location>
        <begin position="105"/>
        <end position="136"/>
    </location>
</feature>
<dbReference type="PhylomeDB" id="E9HQB8"/>
<dbReference type="InParanoid" id="E9HQB8"/>
<feature type="compositionally biased region" description="Basic and acidic residues" evidence="1">
    <location>
        <begin position="122"/>
        <end position="136"/>
    </location>
</feature>
<dbReference type="Proteomes" id="UP000000305">
    <property type="component" value="Unassembled WGS sequence"/>
</dbReference>
<feature type="compositionally biased region" description="Acidic residues" evidence="1">
    <location>
        <begin position="109"/>
        <end position="121"/>
    </location>
</feature>
<dbReference type="KEGG" id="dpx:DAPPUDRAFT_332579"/>
<evidence type="ECO:0000313" key="2">
    <source>
        <dbReference type="EMBL" id="EFX66060.1"/>
    </source>
</evidence>
<dbReference type="HOGENOM" id="CLU_128938_0_0_1"/>
<protein>
    <submittedName>
        <fullName evidence="2">Uncharacterized protein</fullName>
    </submittedName>
</protein>
<organism evidence="2 3">
    <name type="scientific">Daphnia pulex</name>
    <name type="common">Water flea</name>
    <dbReference type="NCBI Taxonomy" id="6669"/>
    <lineage>
        <taxon>Eukaryota</taxon>
        <taxon>Metazoa</taxon>
        <taxon>Ecdysozoa</taxon>
        <taxon>Arthropoda</taxon>
        <taxon>Crustacea</taxon>
        <taxon>Branchiopoda</taxon>
        <taxon>Diplostraca</taxon>
        <taxon>Cladocera</taxon>
        <taxon>Anomopoda</taxon>
        <taxon>Daphniidae</taxon>
        <taxon>Daphnia</taxon>
    </lineage>
</organism>
<sequence length="136" mass="15358">MTSEDEYKQSFKRSSNMAERRTILEKTFSLTSQQQEGTILGLHSRIEEDFGNSREGNRPVERSHHHRDYAQGQILVEGDIVEVEQNDDSTGNEDVAGVPIGVARQEIVDFTESDDETEETTSEDRDATERNPDLAA</sequence>
<gene>
    <name evidence="2" type="ORF">DAPPUDRAFT_332579</name>
</gene>
<proteinExistence type="predicted"/>
<evidence type="ECO:0000256" key="1">
    <source>
        <dbReference type="SAM" id="MobiDB-lite"/>
    </source>
</evidence>
<accession>E9HQB8</accession>
<feature type="region of interest" description="Disordered" evidence="1">
    <location>
        <begin position="48"/>
        <end position="74"/>
    </location>
</feature>
<evidence type="ECO:0000313" key="3">
    <source>
        <dbReference type="Proteomes" id="UP000000305"/>
    </source>
</evidence>
<dbReference type="EMBL" id="GL732717">
    <property type="protein sequence ID" value="EFX66060.1"/>
    <property type="molecule type" value="Genomic_DNA"/>
</dbReference>